<gene>
    <name evidence="3" type="ORF">ACFQPC_04405</name>
</gene>
<sequence>MNSNYRIVFNPKTAAYKLASARGKGGTARTVLGSGLTAVLLWGTGCAPAWSLPFLMVDNLPATTFSGGPITDYGGAFVGMNAAGQLNIENAAAISAIQSYIGWAPTATGVAILTGAGSNWTSGVMYVGFHGTGTVNVEAGAAVINDVTIIASEVGSQGSMTVSGSNSRLTSSTELGVGALGTGSLNIKAGGTVQSVISTIGGVSDDSQAKSGNGTVNVSGLGSSFVSSYALLVGYSGTGKLTIEDGATASAQIIYLGGQSGVSGELSVNGAGSQLTGSTLIVGAQGIGTLNISNGGLVNSADATIALGAASTGVVSVSGLDAKWLNQSGTVIVGGTGNGTLNISDGGAVFADSLTLGQSTSGRGVLALSGTEGRRGVLQTSIVGRGTGAASLIWEGGVLRAQVNNTNVISGFVVGEVDVRSGGAFIDSNGYDIGLTTAGLLAGVGGLTKQGAGTLSLAGSNTYAGNTTVSEGRLLFDSYAQSASQTLGIGVSGNVNYGKLAVTNAANFAADARIAVDVRDISTLAKDQILAGVISAGTLNASTFNVTDNSAIFNFRAAINGNAVDLTVLPGVAVYDAVRNSGASGASGAAQVFDDIINNGSTGDMGAVVTALGSLATQGEVGRAVSQTLPAQNAGVTQVGKGVLNTVNKLIENRQGDSSGISGGDNFSNRSAWLKPFGSRASQDDKDGISGFNATTWGLAGGIEGDLRQGTRIGLAYAYANSKVNGNTALSGAQQRVDVDAHVLALYGATELANGMTLGFQGDIGQNSNDGTRNINFGGLNRTATSDYKTYTAHAGISLAKSLALDERTSITPRIRADYTWLRDQGYREQGANALNLDVAKNSSEAFVLGADARISHVLNDRSRIEAYAGAGYDTINKAGNIVASYAGSLGQVFATPGVSHSPWLFAGGLGYVHQTMGGTEISLRYDVEGRSDYTNQSASVKAKWAF</sequence>
<dbReference type="Proteomes" id="UP001596542">
    <property type="component" value="Unassembled WGS sequence"/>
</dbReference>
<dbReference type="Pfam" id="PF12951">
    <property type="entry name" value="PATR"/>
    <property type="match status" value="1"/>
</dbReference>
<dbReference type="InterPro" id="IPR005546">
    <property type="entry name" value="Autotransporte_beta"/>
</dbReference>
<proteinExistence type="predicted"/>
<evidence type="ECO:0000313" key="3">
    <source>
        <dbReference type="EMBL" id="MFC7287274.1"/>
    </source>
</evidence>
<dbReference type="NCBIfam" id="TIGR02601">
    <property type="entry name" value="autotrns_rpt"/>
    <property type="match status" value="1"/>
</dbReference>
<evidence type="ECO:0000256" key="1">
    <source>
        <dbReference type="ARBA" id="ARBA00022729"/>
    </source>
</evidence>
<dbReference type="PROSITE" id="PS51208">
    <property type="entry name" value="AUTOTRANSPORTER"/>
    <property type="match status" value="1"/>
</dbReference>
<protein>
    <submittedName>
        <fullName evidence="3">Autotransporter domain-containing protein</fullName>
    </submittedName>
</protein>
<dbReference type="InterPro" id="IPR030895">
    <property type="entry name" value="T5SS_PEPC_rpt"/>
</dbReference>
<accession>A0ABW2I8K7</accession>
<dbReference type="SUPFAM" id="SSF103515">
    <property type="entry name" value="Autotransporter"/>
    <property type="match status" value="1"/>
</dbReference>
<dbReference type="NCBIfam" id="TIGR04393">
    <property type="entry name" value="rpt_T5SS_PEPC"/>
    <property type="match status" value="5"/>
</dbReference>
<evidence type="ECO:0000259" key="2">
    <source>
        <dbReference type="PROSITE" id="PS51208"/>
    </source>
</evidence>
<comment type="caution">
    <text evidence="3">The sequence shown here is derived from an EMBL/GenBank/DDBJ whole genome shotgun (WGS) entry which is preliminary data.</text>
</comment>
<dbReference type="Gene3D" id="2.40.128.130">
    <property type="entry name" value="Autotransporter beta-domain"/>
    <property type="match status" value="1"/>
</dbReference>
<dbReference type="Pfam" id="PF03797">
    <property type="entry name" value="Autotransporter"/>
    <property type="match status" value="1"/>
</dbReference>
<evidence type="ECO:0000313" key="4">
    <source>
        <dbReference type="Proteomes" id="UP001596542"/>
    </source>
</evidence>
<organism evidence="3 4">
    <name type="scientific">Herminiimonas glaciei</name>
    <dbReference type="NCBI Taxonomy" id="523788"/>
    <lineage>
        <taxon>Bacteria</taxon>
        <taxon>Pseudomonadati</taxon>
        <taxon>Pseudomonadota</taxon>
        <taxon>Betaproteobacteria</taxon>
        <taxon>Burkholderiales</taxon>
        <taxon>Oxalobacteraceae</taxon>
        <taxon>Herminiimonas</taxon>
    </lineage>
</organism>
<keyword evidence="1" id="KW-0732">Signal</keyword>
<dbReference type="InterPro" id="IPR036709">
    <property type="entry name" value="Autotransporte_beta_dom_sf"/>
</dbReference>
<dbReference type="InterPro" id="IPR013425">
    <property type="entry name" value="Autotrns_rpt"/>
</dbReference>
<feature type="domain" description="Autotransporter" evidence="2">
    <location>
        <begin position="665"/>
        <end position="947"/>
    </location>
</feature>
<reference evidence="4" key="1">
    <citation type="journal article" date="2019" name="Int. J. Syst. Evol. Microbiol.">
        <title>The Global Catalogue of Microorganisms (GCM) 10K type strain sequencing project: providing services to taxonomists for standard genome sequencing and annotation.</title>
        <authorList>
            <consortium name="The Broad Institute Genomics Platform"/>
            <consortium name="The Broad Institute Genome Sequencing Center for Infectious Disease"/>
            <person name="Wu L."/>
            <person name="Ma J."/>
        </authorList>
    </citation>
    <scope>NUCLEOTIDE SEQUENCE [LARGE SCALE GENOMIC DNA]</scope>
    <source>
        <strain evidence="4">KACC 12508</strain>
    </source>
</reference>
<dbReference type="RefSeq" id="WP_382270377.1">
    <property type="nucleotide sequence ID" value="NZ_JBHTBU010000001.1"/>
</dbReference>
<dbReference type="EMBL" id="JBHTBU010000001">
    <property type="protein sequence ID" value="MFC7287274.1"/>
    <property type="molecule type" value="Genomic_DNA"/>
</dbReference>
<dbReference type="SMART" id="SM00869">
    <property type="entry name" value="Autotransporter"/>
    <property type="match status" value="1"/>
</dbReference>
<keyword evidence="4" id="KW-1185">Reference proteome</keyword>
<name>A0ABW2I8K7_9BURK</name>